<dbReference type="PANTHER" id="PTHR33270:SF7">
    <property type="entry name" value="SNRNP25 UBIQUITIN-LIKE DOMAIN-CONTAINING PROTEIN"/>
    <property type="match status" value="1"/>
</dbReference>
<dbReference type="GeneID" id="130464011"/>
<dbReference type="RefSeq" id="XP_056689315.1">
    <property type="nucleotide sequence ID" value="XM_056833337.1"/>
</dbReference>
<dbReference type="InterPro" id="IPR055482">
    <property type="entry name" value="DUF7054"/>
</dbReference>
<evidence type="ECO:0000259" key="1">
    <source>
        <dbReference type="Pfam" id="PF23156"/>
    </source>
</evidence>
<organism evidence="2 3">
    <name type="scientific">Spinacia oleracea</name>
    <name type="common">Spinach</name>
    <dbReference type="NCBI Taxonomy" id="3562"/>
    <lineage>
        <taxon>Eukaryota</taxon>
        <taxon>Viridiplantae</taxon>
        <taxon>Streptophyta</taxon>
        <taxon>Embryophyta</taxon>
        <taxon>Tracheophyta</taxon>
        <taxon>Spermatophyta</taxon>
        <taxon>Magnoliopsida</taxon>
        <taxon>eudicotyledons</taxon>
        <taxon>Gunneridae</taxon>
        <taxon>Pentapetalae</taxon>
        <taxon>Caryophyllales</taxon>
        <taxon>Chenopodiaceae</taxon>
        <taxon>Chenopodioideae</taxon>
        <taxon>Anserineae</taxon>
        <taxon>Spinacia</taxon>
    </lineage>
</organism>
<dbReference type="PANTHER" id="PTHR33270">
    <property type="entry name" value="BNAC05G50380D PROTEIN"/>
    <property type="match status" value="1"/>
</dbReference>
<feature type="domain" description="DUF7054" evidence="1">
    <location>
        <begin position="20"/>
        <end position="88"/>
    </location>
</feature>
<sequence length="107" mass="12232">MMHRCTPNYDDHRHAGPRRLTKLLISVTVQGRVGSVQLIMSPENTVGHLIKAVLEVFEKERRRPLLNENHPSCFELHYSPFSLQRASTSGTFGGGFGQLNSERFRRK</sequence>
<reference evidence="3" key="2">
    <citation type="submission" date="2025-08" db="UniProtKB">
        <authorList>
            <consortium name="RefSeq"/>
        </authorList>
    </citation>
    <scope>IDENTIFICATION</scope>
    <source>
        <tissue evidence="3">Leaf</tissue>
    </source>
</reference>
<evidence type="ECO:0000313" key="2">
    <source>
        <dbReference type="Proteomes" id="UP000813463"/>
    </source>
</evidence>
<accession>A0ABM3R111</accession>
<dbReference type="InterPro" id="IPR040358">
    <property type="entry name" value="At4g22758-like"/>
</dbReference>
<dbReference type="Proteomes" id="UP000813463">
    <property type="component" value="Chromosome 6"/>
</dbReference>
<gene>
    <name evidence="3" type="primary">LOC130464011</name>
</gene>
<protein>
    <submittedName>
        <fullName evidence="3">Uncharacterized protein isoform X2</fullName>
    </submittedName>
</protein>
<evidence type="ECO:0000313" key="3">
    <source>
        <dbReference type="RefSeq" id="XP_056689315.1"/>
    </source>
</evidence>
<keyword evidence="2" id="KW-1185">Reference proteome</keyword>
<name>A0ABM3R111_SPIOL</name>
<reference evidence="2" key="1">
    <citation type="journal article" date="2021" name="Nat. Commun.">
        <title>Genomic analyses provide insights into spinach domestication and the genetic basis of agronomic traits.</title>
        <authorList>
            <person name="Cai X."/>
            <person name="Sun X."/>
            <person name="Xu C."/>
            <person name="Sun H."/>
            <person name="Wang X."/>
            <person name="Ge C."/>
            <person name="Zhang Z."/>
            <person name="Wang Q."/>
            <person name="Fei Z."/>
            <person name="Jiao C."/>
            <person name="Wang Q."/>
        </authorList>
    </citation>
    <scope>NUCLEOTIDE SEQUENCE [LARGE SCALE GENOMIC DNA]</scope>
    <source>
        <strain evidence="2">cv. Varoflay</strain>
    </source>
</reference>
<dbReference type="Pfam" id="PF23156">
    <property type="entry name" value="DUF7054"/>
    <property type="match status" value="1"/>
</dbReference>
<proteinExistence type="predicted"/>